<dbReference type="PROSITE" id="PS50878">
    <property type="entry name" value="RT_POL"/>
    <property type="match status" value="1"/>
</dbReference>
<dbReference type="PANTHER" id="PTHR31325">
    <property type="entry name" value="OS01G0798800 PROTEIN-RELATED"/>
    <property type="match status" value="1"/>
</dbReference>
<dbReference type="InterPro" id="IPR021109">
    <property type="entry name" value="Peptidase_aspartic_dom_sf"/>
</dbReference>
<dbReference type="Gene3D" id="2.40.70.10">
    <property type="entry name" value="Acid Proteases"/>
    <property type="match status" value="1"/>
</dbReference>
<feature type="domain" description="Reverse transcriptase" evidence="3">
    <location>
        <begin position="1462"/>
        <end position="1641"/>
    </location>
</feature>
<feature type="region of interest" description="Disordered" evidence="1">
    <location>
        <begin position="236"/>
        <end position="259"/>
    </location>
</feature>
<protein>
    <recommendedName>
        <fullName evidence="3">Reverse transcriptase domain-containing protein</fullName>
    </recommendedName>
</protein>
<feature type="compositionally biased region" description="Basic and acidic residues" evidence="1">
    <location>
        <begin position="920"/>
        <end position="935"/>
    </location>
</feature>
<reference evidence="4" key="1">
    <citation type="submission" date="2018-02" db="EMBL/GenBank/DDBJ databases">
        <authorList>
            <person name="Cohen D.B."/>
            <person name="Kent A.D."/>
        </authorList>
    </citation>
    <scope>NUCLEOTIDE SEQUENCE</scope>
</reference>
<feature type="transmembrane region" description="Helical" evidence="2">
    <location>
        <begin position="151"/>
        <end position="170"/>
    </location>
</feature>
<name>A0A2N9IG72_FAGSY</name>
<feature type="region of interest" description="Disordered" evidence="1">
    <location>
        <begin position="890"/>
        <end position="979"/>
    </location>
</feature>
<dbReference type="CDD" id="cd01647">
    <property type="entry name" value="RT_LTR"/>
    <property type="match status" value="1"/>
</dbReference>
<dbReference type="InterPro" id="IPR007658">
    <property type="entry name" value="DUF594"/>
</dbReference>
<dbReference type="CDD" id="cd00303">
    <property type="entry name" value="retropepsin_like"/>
    <property type="match status" value="1"/>
</dbReference>
<sequence>MELPIPKIVKKIWDAWNLRSCILLSLSLQAILVLFSFLRKRTRSKLVIGFIWFAYLLADWIAPVAIGLISKSNCGPKGNEELMAVCKRNEELMAVCKRNVELMPSCKRNEELMGFCKGNEELMAFWASFLLLHLGGPDTITSFALEDNEFWLRHFMGLILQVLVTAYIFYQSIPKNKLCVPTVMVFFVGTVKYVERTRALYLASLNKFGGSVLPPPNAGPDYQKVTKIYSSMRSESSDPVSRQVDVMPNPEVGNTPDDSERTLGDMQLLQEAYRLFEKFKGLIVGLLLSSKERDMSRDFFLTITPNEAFRLIECELSFMYEVLHTKVVVIRCKIGYFLRFICFTAILVALGFFSHENQHEFHNVHKFDIILTYILLGGALVVEVISILMLILSDWTLIALKNSWSKRIVPIILKRRKWSGSISQYDMISYCLNDPPAWVYQLADYVGVREILDKMKILGFSHSEKVRDDLKSFIFDQLRWKSLTANNLRAGMDASSKRGEWALLQTSSYDELKWSIEDYQYAESLLIWHIATELCYEKEKGSSDSDRKKCKLLSDYMFYLLVMKPIMMAPVLGNWLIVFQDTCAEAKRFFHGQDIRTISNKVEACGKILEVDTKYRPVTVKGSISKSVFFDGCILAQKLSDLKIDKWKLMSRVWVELMSYAAINCRPNVHAQQPSRGGELLTFIWLLMNHLGLGTQFYQQERQAVAKLVGSSQVIRISIQSVRGLRQSVRISFYSIRACSDLICGVSLVSIDQPFLYHLQKTHLQLAPSVGRLFNTARSNPLHRSCHAQFQGPPGPQNLQPDRLRGHHDVSWKFLNTQTRGITITPSSKHTVLHRHMDDQRTEGRREGSVEVTPPRTQRSLIQSPSAASRADDSERVIAALRQEVDALKKAAQDMSTAKDRPRKNFHKSEQGDSGASRGAYHEGWAESPSVKEKAINSAETSVTLREMRRKDGRLDKKVGEPRDKSSLPPTVPKKKVRRGEQGAVWKALDLISSSPFTDAIESAELPERIFPSSLGEVALRWFNQLERSSIGSWSQMAEAFVGRFITNSRRSRGLDTLMDYVISLTKRPPTTLKKLMDRVERFVRVEEDGGNTNAVVSEAPVSPPISRPQARTTQTPKARSAPTSYAAPSYKAFQTVFKEPIHRLLDKIKGKPFFVWPSKLIGDPEVRNQNLYCFYHRDKGHVTENCHKYKALLEQLVAAGHLSDYVESTPTKASHLRRSYGIVDYAHLVSTSCSGAPISSAHQVVSFSDEDLADVQMPHNDPLVITLRFGDYDVQRVLVDQGSFAEIMYKGLYEKLGLKEADLANFTTPVFGFTGESTVPMGKTTLPVLAGPISLQTEFIVIRGSSPYNAIVGRDWLHRMKAVPSTLHQKLRFPTEEGVMEVNGDQAPAAVTEKLAAEKDPEKGFRDVFAWSVYEAPGVSPDLACHSLNISVEAKPVSQKRRKLAPERAEIVAKEVERLLEANAIRSVQYPTWLSNTVVVKKKNGKWRVCVDFTDMNRACPKDPFPLPRIDQLVDSASGHERMSFLDAFQGYHQIPMAHSDQEKTAFITPKGVYCYRVMPFGLKNAGATYQRMVTGMFGHVIGKTVEAYIDDMLIKSKRKTSHVEDLREVLEILRTTKLRLNATKCLFGVSSGKFLGHMISYNGVEANPDQISAFAESSASQGCQAGPTLDGNDCSIGSVYFSFG</sequence>
<dbReference type="Pfam" id="PF00078">
    <property type="entry name" value="RVT_1"/>
    <property type="match status" value="1"/>
</dbReference>
<dbReference type="Gene3D" id="3.30.70.270">
    <property type="match status" value="1"/>
</dbReference>
<feature type="compositionally biased region" description="Basic and acidic residues" evidence="1">
    <location>
        <begin position="835"/>
        <end position="849"/>
    </location>
</feature>
<dbReference type="Pfam" id="PF13968">
    <property type="entry name" value="DUF4220"/>
    <property type="match status" value="1"/>
</dbReference>
<feature type="region of interest" description="Disordered" evidence="1">
    <location>
        <begin position="823"/>
        <end position="874"/>
    </location>
</feature>
<feature type="region of interest" description="Disordered" evidence="1">
    <location>
        <begin position="784"/>
        <end position="804"/>
    </location>
</feature>
<gene>
    <name evidence="4" type="ORF">FSB_LOCUS50921</name>
</gene>
<feature type="compositionally biased region" description="Polar residues" evidence="1">
    <location>
        <begin position="855"/>
        <end position="867"/>
    </location>
</feature>
<evidence type="ECO:0000256" key="1">
    <source>
        <dbReference type="SAM" id="MobiDB-lite"/>
    </source>
</evidence>
<dbReference type="Gene3D" id="3.10.10.10">
    <property type="entry name" value="HIV Type 1 Reverse Transcriptase, subunit A, domain 1"/>
    <property type="match status" value="1"/>
</dbReference>
<feature type="region of interest" description="Disordered" evidence="1">
    <location>
        <begin position="1094"/>
        <end position="1124"/>
    </location>
</feature>
<dbReference type="InterPro" id="IPR043502">
    <property type="entry name" value="DNA/RNA_pol_sf"/>
</dbReference>
<accession>A0A2N9IG72</accession>
<feature type="transmembrane region" description="Helical" evidence="2">
    <location>
        <begin position="373"/>
        <end position="398"/>
    </location>
</feature>
<dbReference type="InterPro" id="IPR043128">
    <property type="entry name" value="Rev_trsase/Diguanyl_cyclase"/>
</dbReference>
<keyword evidence="2" id="KW-0812">Transmembrane</keyword>
<feature type="transmembrane region" description="Helical" evidence="2">
    <location>
        <begin position="21"/>
        <end position="38"/>
    </location>
</feature>
<proteinExistence type="predicted"/>
<evidence type="ECO:0000313" key="4">
    <source>
        <dbReference type="EMBL" id="SPD23039.1"/>
    </source>
</evidence>
<keyword evidence="2" id="KW-0472">Membrane</keyword>
<dbReference type="Pfam" id="PF04578">
    <property type="entry name" value="DUF594"/>
    <property type="match status" value="1"/>
</dbReference>
<organism evidence="4">
    <name type="scientific">Fagus sylvatica</name>
    <name type="common">Beechnut</name>
    <dbReference type="NCBI Taxonomy" id="28930"/>
    <lineage>
        <taxon>Eukaryota</taxon>
        <taxon>Viridiplantae</taxon>
        <taxon>Streptophyta</taxon>
        <taxon>Embryophyta</taxon>
        <taxon>Tracheophyta</taxon>
        <taxon>Spermatophyta</taxon>
        <taxon>Magnoliopsida</taxon>
        <taxon>eudicotyledons</taxon>
        <taxon>Gunneridae</taxon>
        <taxon>Pentapetalae</taxon>
        <taxon>rosids</taxon>
        <taxon>fabids</taxon>
        <taxon>Fagales</taxon>
        <taxon>Fagaceae</taxon>
        <taxon>Fagus</taxon>
    </lineage>
</organism>
<dbReference type="InterPro" id="IPR000477">
    <property type="entry name" value="RT_dom"/>
</dbReference>
<feature type="compositionally biased region" description="Basic and acidic residues" evidence="1">
    <location>
        <begin position="946"/>
        <end position="966"/>
    </location>
</feature>
<evidence type="ECO:0000256" key="2">
    <source>
        <dbReference type="SAM" id="Phobius"/>
    </source>
</evidence>
<feature type="transmembrane region" description="Helical" evidence="2">
    <location>
        <begin position="336"/>
        <end position="353"/>
    </location>
</feature>
<evidence type="ECO:0000259" key="3">
    <source>
        <dbReference type="PROSITE" id="PS50878"/>
    </source>
</evidence>
<feature type="compositionally biased region" description="Polar residues" evidence="1">
    <location>
        <begin position="1110"/>
        <end position="1124"/>
    </location>
</feature>
<feature type="transmembrane region" description="Helical" evidence="2">
    <location>
        <begin position="556"/>
        <end position="578"/>
    </location>
</feature>
<feature type="compositionally biased region" description="Basic and acidic residues" evidence="1">
    <location>
        <begin position="890"/>
        <end position="900"/>
    </location>
</feature>
<feature type="transmembrane region" description="Helical" evidence="2">
    <location>
        <begin position="50"/>
        <end position="69"/>
    </location>
</feature>
<dbReference type="InterPro" id="IPR025315">
    <property type="entry name" value="DUF4220"/>
</dbReference>
<dbReference type="EMBL" id="OIVN01005557">
    <property type="protein sequence ID" value="SPD23039.1"/>
    <property type="molecule type" value="Genomic_DNA"/>
</dbReference>
<keyword evidence="2" id="KW-1133">Transmembrane helix</keyword>
<dbReference type="SUPFAM" id="SSF56672">
    <property type="entry name" value="DNA/RNA polymerases"/>
    <property type="match status" value="1"/>
</dbReference>